<keyword evidence="4" id="KW-1185">Reference proteome</keyword>
<keyword evidence="1" id="KW-1133">Transmembrane helix</keyword>
<accession>A0ABT2ZKH1</accession>
<feature type="chain" id="PRO_5046546991" description="Ferrochelatase" evidence="2">
    <location>
        <begin position="21"/>
        <end position="65"/>
    </location>
</feature>
<name>A0ABT2ZKH1_9RHOB</name>
<evidence type="ECO:0000256" key="2">
    <source>
        <dbReference type="SAM" id="SignalP"/>
    </source>
</evidence>
<evidence type="ECO:0000313" key="4">
    <source>
        <dbReference type="Proteomes" id="UP001652564"/>
    </source>
</evidence>
<keyword evidence="2" id="KW-0732">Signal</keyword>
<dbReference type="RefSeq" id="WP_263738783.1">
    <property type="nucleotide sequence ID" value="NZ_JAOWKZ010000001.1"/>
</dbReference>
<evidence type="ECO:0000313" key="3">
    <source>
        <dbReference type="EMBL" id="MCV2871617.1"/>
    </source>
</evidence>
<dbReference type="Proteomes" id="UP001652564">
    <property type="component" value="Unassembled WGS sequence"/>
</dbReference>
<feature type="signal peptide" evidence="2">
    <location>
        <begin position="1"/>
        <end position="20"/>
    </location>
</feature>
<evidence type="ECO:0008006" key="5">
    <source>
        <dbReference type="Google" id="ProtNLM"/>
    </source>
</evidence>
<comment type="caution">
    <text evidence="3">The sequence shown here is derived from an EMBL/GenBank/DDBJ whole genome shotgun (WGS) entry which is preliminary data.</text>
</comment>
<dbReference type="EMBL" id="JAOWKZ010000001">
    <property type="protein sequence ID" value="MCV2871617.1"/>
    <property type="molecule type" value="Genomic_DNA"/>
</dbReference>
<protein>
    <recommendedName>
        <fullName evidence="5">Ferrochelatase</fullName>
    </recommendedName>
</protein>
<keyword evidence="1" id="KW-0812">Transmembrane</keyword>
<evidence type="ECO:0000256" key="1">
    <source>
        <dbReference type="SAM" id="Phobius"/>
    </source>
</evidence>
<keyword evidence="1" id="KW-0472">Membrane</keyword>
<proteinExistence type="predicted"/>
<feature type="transmembrane region" description="Helical" evidence="1">
    <location>
        <begin position="44"/>
        <end position="62"/>
    </location>
</feature>
<organism evidence="3 4">
    <name type="scientific">Albidovulum litorale</name>
    <dbReference type="NCBI Taxonomy" id="2984134"/>
    <lineage>
        <taxon>Bacteria</taxon>
        <taxon>Pseudomonadati</taxon>
        <taxon>Pseudomonadota</taxon>
        <taxon>Alphaproteobacteria</taxon>
        <taxon>Rhodobacterales</taxon>
        <taxon>Paracoccaceae</taxon>
        <taxon>Albidovulum</taxon>
    </lineage>
</organism>
<gene>
    <name evidence="3" type="ORF">OEZ71_04845</name>
</gene>
<reference evidence="3 4" key="1">
    <citation type="submission" date="2022-10" db="EMBL/GenBank/DDBJ databases">
        <title>Defluviimonas sp. nov., isolated from ocean surface sediments.</title>
        <authorList>
            <person name="He W."/>
            <person name="Wang L."/>
            <person name="Zhang D.-F."/>
        </authorList>
    </citation>
    <scope>NUCLEOTIDE SEQUENCE [LARGE SCALE GENOMIC DNA]</scope>
    <source>
        <strain evidence="3 4">WL0050</strain>
    </source>
</reference>
<sequence>MKKVMTIAVVLGLSAGTAFAGGMSDPMVEGEPIVAGPAGSGNGALIGGLLLLGIAAAAASSSSGT</sequence>